<dbReference type="SUPFAM" id="SSF57716">
    <property type="entry name" value="Glucocorticoid receptor-like (DNA-binding domain)"/>
    <property type="match status" value="1"/>
</dbReference>
<evidence type="ECO:0000256" key="4">
    <source>
        <dbReference type="ARBA" id="ARBA00022840"/>
    </source>
</evidence>
<keyword evidence="4 6" id="KW-0067">ATP-binding</keyword>
<dbReference type="NCBIfam" id="TIGR00382">
    <property type="entry name" value="clpX"/>
    <property type="match status" value="1"/>
</dbReference>
<comment type="subunit">
    <text evidence="6">Component of the ClpX-ClpP complex. Forms a hexameric ring that, in the presence of ATP, binds to fourteen ClpP subunits assembled into a disk-like structure with a central cavity, resembling the structure of eukaryotic proteasomes.</text>
</comment>
<dbReference type="Gene3D" id="3.40.50.300">
    <property type="entry name" value="P-loop containing nucleotide triphosphate hydrolases"/>
    <property type="match status" value="1"/>
</dbReference>
<dbReference type="Pfam" id="PF10431">
    <property type="entry name" value="ClpB_D2-small"/>
    <property type="match status" value="1"/>
</dbReference>
<name>A0ABN2N1P9_9PSEU</name>
<dbReference type="InterPro" id="IPR059188">
    <property type="entry name" value="Znf_CLPX-like"/>
</dbReference>
<dbReference type="SMART" id="SM00994">
    <property type="entry name" value="zf-C4_ClpX"/>
    <property type="match status" value="1"/>
</dbReference>
<dbReference type="SMART" id="SM01086">
    <property type="entry name" value="ClpB_D2-small"/>
    <property type="match status" value="1"/>
</dbReference>
<reference evidence="9 10" key="1">
    <citation type="journal article" date="2019" name="Int. J. Syst. Evol. Microbiol.">
        <title>The Global Catalogue of Microorganisms (GCM) 10K type strain sequencing project: providing services to taxonomists for standard genome sequencing and annotation.</title>
        <authorList>
            <consortium name="The Broad Institute Genomics Platform"/>
            <consortium name="The Broad Institute Genome Sequencing Center for Infectious Disease"/>
            <person name="Wu L."/>
            <person name="Ma J."/>
        </authorList>
    </citation>
    <scope>NUCLEOTIDE SEQUENCE [LARGE SCALE GENOMIC DNA]</scope>
    <source>
        <strain evidence="9 10">JCM 16009</strain>
    </source>
</reference>
<keyword evidence="3 6" id="KW-0862">Zinc</keyword>
<dbReference type="PANTHER" id="PTHR48102:SF7">
    <property type="entry name" value="ATP-DEPENDENT CLP PROTEASE ATP-BINDING SUBUNIT CLPX-LIKE, MITOCHONDRIAL"/>
    <property type="match status" value="1"/>
</dbReference>
<dbReference type="InterPro" id="IPR038366">
    <property type="entry name" value="Znf_CppX_C4_sf"/>
</dbReference>
<feature type="binding site" evidence="6 7">
    <location>
        <position position="54"/>
    </location>
    <ligand>
        <name>Zn(2+)</name>
        <dbReference type="ChEBI" id="CHEBI:29105"/>
    </ligand>
</feature>
<dbReference type="CDD" id="cd19497">
    <property type="entry name" value="RecA-like_ClpX"/>
    <property type="match status" value="1"/>
</dbReference>
<dbReference type="Gene3D" id="6.20.220.10">
    <property type="entry name" value="ClpX chaperone, C4-type zinc finger domain"/>
    <property type="match status" value="1"/>
</dbReference>
<evidence type="ECO:0000259" key="8">
    <source>
        <dbReference type="PROSITE" id="PS51902"/>
    </source>
</evidence>
<keyword evidence="9" id="KW-0645">Protease</keyword>
<dbReference type="SUPFAM" id="SSF52540">
    <property type="entry name" value="P-loop containing nucleoside triphosphate hydrolases"/>
    <property type="match status" value="1"/>
</dbReference>
<comment type="function">
    <text evidence="6">ATP-dependent specificity component of the Clp protease. It directs the protease to specific substrates. Can perform chaperone functions in the absence of ClpP.</text>
</comment>
<dbReference type="InterPro" id="IPR010603">
    <property type="entry name" value="Znf_CppX_C4"/>
</dbReference>
<evidence type="ECO:0000256" key="5">
    <source>
        <dbReference type="ARBA" id="ARBA00023186"/>
    </source>
</evidence>
<dbReference type="Gene3D" id="1.10.8.60">
    <property type="match status" value="1"/>
</dbReference>
<evidence type="ECO:0000256" key="3">
    <source>
        <dbReference type="ARBA" id="ARBA00022833"/>
    </source>
</evidence>
<dbReference type="InterPro" id="IPR027417">
    <property type="entry name" value="P-loop_NTPase"/>
</dbReference>
<evidence type="ECO:0000256" key="2">
    <source>
        <dbReference type="ARBA" id="ARBA00022741"/>
    </source>
</evidence>
<evidence type="ECO:0000313" key="9">
    <source>
        <dbReference type="EMBL" id="GAA1846943.1"/>
    </source>
</evidence>
<comment type="similarity">
    <text evidence="6 7">Belongs to the ClpX chaperone family.</text>
</comment>
<dbReference type="PANTHER" id="PTHR48102">
    <property type="entry name" value="ATP-DEPENDENT CLP PROTEASE ATP-BINDING SUBUNIT CLPX-LIKE, MITOCHONDRIAL-RELATED"/>
    <property type="match status" value="1"/>
</dbReference>
<feature type="binding site" evidence="6 7">
    <location>
        <position position="32"/>
    </location>
    <ligand>
        <name>Zn(2+)</name>
        <dbReference type="ChEBI" id="CHEBI:29105"/>
    </ligand>
</feature>
<feature type="domain" description="ClpX-type ZB" evidence="8">
    <location>
        <begin position="17"/>
        <end position="70"/>
    </location>
</feature>
<feature type="binding site" evidence="6 7">
    <location>
        <position position="29"/>
    </location>
    <ligand>
        <name>Zn(2+)</name>
        <dbReference type="ChEBI" id="CHEBI:29105"/>
    </ligand>
</feature>
<proteinExistence type="inferred from homology"/>
<dbReference type="NCBIfam" id="NF003745">
    <property type="entry name" value="PRK05342.1"/>
    <property type="match status" value="1"/>
</dbReference>
<evidence type="ECO:0000256" key="1">
    <source>
        <dbReference type="ARBA" id="ARBA00022723"/>
    </source>
</evidence>
<comment type="caution">
    <text evidence="9">The sequence shown here is derived from an EMBL/GenBank/DDBJ whole genome shotgun (WGS) entry which is preliminary data.</text>
</comment>
<dbReference type="Pfam" id="PF06689">
    <property type="entry name" value="zf-C4_ClpX"/>
    <property type="match status" value="1"/>
</dbReference>
<dbReference type="InterPro" id="IPR050052">
    <property type="entry name" value="ATP-dep_Clp_protease_ClpX"/>
</dbReference>
<evidence type="ECO:0000313" key="10">
    <source>
        <dbReference type="Proteomes" id="UP001500449"/>
    </source>
</evidence>
<dbReference type="InterPro" id="IPR004487">
    <property type="entry name" value="Clp_protease_ATP-bd_su_ClpX"/>
</dbReference>
<dbReference type="EMBL" id="BAAAQK010000006">
    <property type="protein sequence ID" value="GAA1846943.1"/>
    <property type="molecule type" value="Genomic_DNA"/>
</dbReference>
<accession>A0ABN2N1P9</accession>
<keyword evidence="9" id="KW-0378">Hydrolase</keyword>
<feature type="binding site" evidence="6">
    <location>
        <begin position="137"/>
        <end position="144"/>
    </location>
    <ligand>
        <name>ATP</name>
        <dbReference type="ChEBI" id="CHEBI:30616"/>
    </ligand>
</feature>
<dbReference type="PROSITE" id="PS51902">
    <property type="entry name" value="CLPX_ZB"/>
    <property type="match status" value="1"/>
</dbReference>
<dbReference type="Pfam" id="PF07724">
    <property type="entry name" value="AAA_2"/>
    <property type="match status" value="1"/>
</dbReference>
<dbReference type="InterPro" id="IPR003959">
    <property type="entry name" value="ATPase_AAA_core"/>
</dbReference>
<sequence>MGVPVGHAGMGLGSALMARIGDGGDLLKCSFCGKSQKQVKKLIAGPGVYICDECIDLCNEIIEEELAETGDVKLDELPKPAEIHEFLDQYVVGQAQTKRTLSVAVYNHYKRIQAGDRNRGDGDGVELAKSNILMLGPTGCGKTYLAQTLAKLLNVPFAIADATALTEAGYVGEDVENILLKLIQAADYDVKRAETGIIYIDEVDKIARKSENPSITRDVSGEGVQQALLKILEGTTASVPPQGGRKHPHQEFIQIDTTNVLFIVAGAFAGLEKIISDRVGRRGLGFGAEIRGKADLDNSESFADTMPEDLIKFGLIPEFIGRLPVVASVTSLDKDALVKILTEPRNALVKQYQKLFEMDGVELEFTDDAMEAVADQAILRGTGARGLRAIMEEVLLPVMYDIPSRDDVAKVVVDGDTVRENVNPTIVPRRPQRRERGERSA</sequence>
<dbReference type="InterPro" id="IPR046425">
    <property type="entry name" value="ClpX_bact"/>
</dbReference>
<dbReference type="Proteomes" id="UP001500449">
    <property type="component" value="Unassembled WGS sequence"/>
</dbReference>
<keyword evidence="1 6" id="KW-0479">Metal-binding</keyword>
<protein>
    <recommendedName>
        <fullName evidence="6">ATP-dependent Clp protease ATP-binding subunit ClpX</fullName>
    </recommendedName>
</protein>
<evidence type="ECO:0000256" key="6">
    <source>
        <dbReference type="HAMAP-Rule" id="MF_00175"/>
    </source>
</evidence>
<dbReference type="HAMAP" id="MF_00175">
    <property type="entry name" value="ClpX"/>
    <property type="match status" value="1"/>
</dbReference>
<keyword evidence="5 6" id="KW-0143">Chaperone</keyword>
<dbReference type="InterPro" id="IPR003593">
    <property type="entry name" value="AAA+_ATPase"/>
</dbReference>
<feature type="binding site" evidence="6 7">
    <location>
        <position position="51"/>
    </location>
    <ligand>
        <name>Zn(2+)</name>
        <dbReference type="ChEBI" id="CHEBI:29105"/>
    </ligand>
</feature>
<dbReference type="SMART" id="SM00382">
    <property type="entry name" value="AAA"/>
    <property type="match status" value="1"/>
</dbReference>
<dbReference type="InterPro" id="IPR019489">
    <property type="entry name" value="Clp_ATPase_C"/>
</dbReference>
<organism evidence="9 10">
    <name type="scientific">Pseudonocardia ailaonensis</name>
    <dbReference type="NCBI Taxonomy" id="367279"/>
    <lineage>
        <taxon>Bacteria</taxon>
        <taxon>Bacillati</taxon>
        <taxon>Actinomycetota</taxon>
        <taxon>Actinomycetes</taxon>
        <taxon>Pseudonocardiales</taxon>
        <taxon>Pseudonocardiaceae</taxon>
        <taxon>Pseudonocardia</taxon>
    </lineage>
</organism>
<dbReference type="GO" id="GO:0008233">
    <property type="term" value="F:peptidase activity"/>
    <property type="evidence" value="ECO:0007669"/>
    <property type="project" value="UniProtKB-KW"/>
</dbReference>
<keyword evidence="10" id="KW-1185">Reference proteome</keyword>
<keyword evidence="2 6" id="KW-0547">Nucleotide-binding</keyword>
<evidence type="ECO:0000256" key="7">
    <source>
        <dbReference type="PROSITE-ProRule" id="PRU01250"/>
    </source>
</evidence>
<gene>
    <name evidence="6 9" type="primary">clpX</name>
    <name evidence="9" type="ORF">GCM10009836_28140</name>
</gene>
<dbReference type="GO" id="GO:0005524">
    <property type="term" value="F:ATP binding"/>
    <property type="evidence" value="ECO:0007669"/>
    <property type="project" value="UniProtKB-KW"/>
</dbReference>
<dbReference type="GO" id="GO:0006508">
    <property type="term" value="P:proteolysis"/>
    <property type="evidence" value="ECO:0007669"/>
    <property type="project" value="UniProtKB-KW"/>
</dbReference>